<gene>
    <name evidence="1" type="ORF">V6N12_020359</name>
</gene>
<organism evidence="1 2">
    <name type="scientific">Hibiscus sabdariffa</name>
    <name type="common">roselle</name>
    <dbReference type="NCBI Taxonomy" id="183260"/>
    <lineage>
        <taxon>Eukaryota</taxon>
        <taxon>Viridiplantae</taxon>
        <taxon>Streptophyta</taxon>
        <taxon>Embryophyta</taxon>
        <taxon>Tracheophyta</taxon>
        <taxon>Spermatophyta</taxon>
        <taxon>Magnoliopsida</taxon>
        <taxon>eudicotyledons</taxon>
        <taxon>Gunneridae</taxon>
        <taxon>Pentapetalae</taxon>
        <taxon>rosids</taxon>
        <taxon>malvids</taxon>
        <taxon>Malvales</taxon>
        <taxon>Malvaceae</taxon>
        <taxon>Malvoideae</taxon>
        <taxon>Hibiscus</taxon>
    </lineage>
</organism>
<dbReference type="EMBL" id="JBBPBM010002526">
    <property type="protein sequence ID" value="KAK8477422.1"/>
    <property type="molecule type" value="Genomic_DNA"/>
</dbReference>
<keyword evidence="2" id="KW-1185">Reference proteome</keyword>
<protein>
    <submittedName>
        <fullName evidence="1">Uncharacterized protein</fullName>
    </submittedName>
</protein>
<evidence type="ECO:0000313" key="1">
    <source>
        <dbReference type="EMBL" id="KAK8477422.1"/>
    </source>
</evidence>
<sequence length="68" mass="7908">MKEVTLQGELDVEKNTIDNKRRKAIEDKVVNASTVARKATLLKIVDYLEGRLSKETWPPQKKRRVRLC</sequence>
<accession>A0ABR1ZBY7</accession>
<dbReference type="Proteomes" id="UP001472677">
    <property type="component" value="Unassembled WGS sequence"/>
</dbReference>
<name>A0ABR1ZBY7_9ROSI</name>
<reference evidence="1 2" key="1">
    <citation type="journal article" date="2024" name="G3 (Bethesda)">
        <title>Genome assembly of Hibiscus sabdariffa L. provides insights into metabolisms of medicinal natural products.</title>
        <authorList>
            <person name="Kim T."/>
        </authorList>
    </citation>
    <scope>NUCLEOTIDE SEQUENCE [LARGE SCALE GENOMIC DNA]</scope>
    <source>
        <strain evidence="1">TK-2024</strain>
        <tissue evidence="1">Old leaves</tissue>
    </source>
</reference>
<evidence type="ECO:0000313" key="2">
    <source>
        <dbReference type="Proteomes" id="UP001472677"/>
    </source>
</evidence>
<proteinExistence type="predicted"/>
<comment type="caution">
    <text evidence="1">The sequence shown here is derived from an EMBL/GenBank/DDBJ whole genome shotgun (WGS) entry which is preliminary data.</text>
</comment>